<evidence type="ECO:0000256" key="2">
    <source>
        <dbReference type="ARBA" id="ARBA00023204"/>
    </source>
</evidence>
<dbReference type="PANTHER" id="PTHR32182">
    <property type="entry name" value="DNA REPLICATION AND REPAIR PROTEIN RECF"/>
    <property type="match status" value="1"/>
</dbReference>
<dbReference type="InterPro" id="IPR027417">
    <property type="entry name" value="P-loop_NTPase"/>
</dbReference>
<dbReference type="AlphaFoldDB" id="D2NRY0"/>
<dbReference type="InterPro" id="IPR026866">
    <property type="entry name" value="CR006_AAA"/>
</dbReference>
<dbReference type="SUPFAM" id="SSF52540">
    <property type="entry name" value="P-loop containing nucleoside triphosphate hydrolases"/>
    <property type="match status" value="1"/>
</dbReference>
<feature type="coiled-coil region" evidence="4">
    <location>
        <begin position="399"/>
        <end position="426"/>
    </location>
</feature>
<dbReference type="RefSeq" id="WP_012903122.1">
    <property type="nucleotide sequence ID" value="NC_013715.1"/>
</dbReference>
<evidence type="ECO:0000313" key="7">
    <source>
        <dbReference type="Proteomes" id="UP000001883"/>
    </source>
</evidence>
<dbReference type="EMBL" id="AP011540">
    <property type="protein sequence ID" value="BAI64406.1"/>
    <property type="molecule type" value="Genomic_DNA"/>
</dbReference>
<keyword evidence="7" id="KW-1185">Reference proteome</keyword>
<evidence type="ECO:0000259" key="5">
    <source>
        <dbReference type="Pfam" id="PF13166"/>
    </source>
</evidence>
<sequence>MTAYDDVLRWAGSRPWWQQKVLARIIAGDTFEQQDYEDIARSLMEEPESPPDGGWFSNLTPPQATRDESVRIVAVRGLANVNRLAPGQELTFDPNGLTVVYGNNGSGKSGYARVISSMVGARHQDRVLPDVFVSDPGTPSGEVVFSVGDDERSALLGQSPDPDLKRIAFYDEHCGDSYLTTEAEISYRPSAVKLLEDLAVVCTGVSRVIEAWKQDISQPGLLPKVDSQGSAKAFLRDLSASTTDDDIKAATQCPSDIDEQLDAQKSITARLRVSNPTLEKARLIETSNALTMIANHLETLEAKTGEQAEKRLAVLVEKAESAKKAADLASQRTFENDPLPEVGSSVWKLLWDAAESYSNVVYPNHSFPNTSDGAVCVLCQQQLDADATDRLVRFQQFVVDMTAEEARRAQHQVDEARDELKKWSNTPTDISEAVIKLELKEYSNAQKLRSILEDLQTRALALVAGDSTDSADSADSADVITAVATLRRDATTHRNQADGVNSEGFAKNLAEAEAQELRLQDQIAMRDGWQLIEAECTRLQTIDEFDRKLSEANTRSITKKVGELTRAYVTQEADEFFAREAQNFGLEQVRFKATKARQGSQLHKADLQGARTGTKLTDVLSEGEQTSLGFVGFLTEAHFDASKSALIFDDPVSSLDHMKRESVARRIVELAKDRQVVVFTHDVAFTMLLYKAAKECNVSYATRGIEKRRKAEPGYTTEHHPWTAKDVAQRIHTFNEEVRVLRSNEAGMSNEEYQRETEKIAGHMSQTWERIISQVIVEPLVDYRELEVRVGKLRIIGRVTEEDVKTYDDSYKRISAWASRHDPHPTLNYSPPSVDELSNECEVIKAWYERVRRYQK</sequence>
<evidence type="ECO:0000256" key="3">
    <source>
        <dbReference type="ARBA" id="ARBA00023236"/>
    </source>
</evidence>
<keyword evidence="2" id="KW-0234">DNA repair</keyword>
<keyword evidence="4" id="KW-0175">Coiled coil</keyword>
<name>D2NRY0_ROTMD</name>
<accession>D2NRY0</accession>
<reference evidence="7" key="1">
    <citation type="submission" date="2009-07" db="EMBL/GenBank/DDBJ databases">
        <title>Complete genome sequence of Rothia mucilaginosa DJ.</title>
        <authorList>
            <person name="Yamane K."/>
            <person name="Nambu T."/>
            <person name="Mashimo C."/>
            <person name="Sugimori C."/>
            <person name="Yamanaka T."/>
            <person name="Leung K."/>
            <person name="Fukushima H."/>
        </authorList>
    </citation>
    <scope>NUCLEOTIDE SEQUENCE [LARGE SCALE GENOMIC DNA]</scope>
    <source>
        <strain evidence="7">DY-18</strain>
    </source>
</reference>
<dbReference type="GO" id="GO:0006302">
    <property type="term" value="P:double-strand break repair"/>
    <property type="evidence" value="ECO:0007669"/>
    <property type="project" value="TreeGrafter"/>
</dbReference>
<organism evidence="6 7">
    <name type="scientific">Rothia mucilaginosa (strain DY-18)</name>
    <name type="common">Stomatococcus mucilaginosus</name>
    <dbReference type="NCBI Taxonomy" id="680646"/>
    <lineage>
        <taxon>Bacteria</taxon>
        <taxon>Bacillati</taxon>
        <taxon>Actinomycetota</taxon>
        <taxon>Actinomycetes</taxon>
        <taxon>Micrococcales</taxon>
        <taxon>Micrococcaceae</taxon>
        <taxon>Rothia</taxon>
    </lineage>
</organism>
<dbReference type="GO" id="GO:0009432">
    <property type="term" value="P:SOS response"/>
    <property type="evidence" value="ECO:0007669"/>
    <property type="project" value="UniProtKB-KW"/>
</dbReference>
<dbReference type="CDD" id="cd00267">
    <property type="entry name" value="ABC_ATPase"/>
    <property type="match status" value="1"/>
</dbReference>
<dbReference type="Gene3D" id="3.40.50.300">
    <property type="entry name" value="P-loop containing nucleotide triphosphate hydrolases"/>
    <property type="match status" value="2"/>
</dbReference>
<dbReference type="PANTHER" id="PTHR32182:SF0">
    <property type="entry name" value="DNA REPLICATION AND REPAIR PROTEIN RECF"/>
    <property type="match status" value="1"/>
</dbReference>
<feature type="domain" description="Protein CR006 P-loop" evidence="5">
    <location>
        <begin position="375"/>
        <end position="694"/>
    </location>
</feature>
<dbReference type="Pfam" id="PF13166">
    <property type="entry name" value="AAA_13"/>
    <property type="match status" value="1"/>
</dbReference>
<keyword evidence="3" id="KW-0742">SOS response</keyword>
<evidence type="ECO:0000256" key="1">
    <source>
        <dbReference type="ARBA" id="ARBA00022763"/>
    </source>
</evidence>
<gene>
    <name evidence="6" type="ordered locus">RMDY18_05740</name>
</gene>
<reference evidence="6 7" key="2">
    <citation type="journal article" date="2010" name="J Osaka Dent Univ">
        <title>Isolation and identification of Rothia mucilaginosa from persistent apical periodontitis lesions.</title>
        <authorList>
            <person name="Yamane K."/>
            <person name="Yoshida M."/>
            <person name="Fujihira T."/>
            <person name="Baba T."/>
            <person name="Tsuji N."/>
            <person name="Hayashi H."/>
            <person name="Sugimori C."/>
            <person name="Yamanaka T."/>
            <person name="Mashimo C."/>
            <person name="Nambu T."/>
            <person name="Kawai H."/>
            <person name="Fukushima H."/>
        </authorList>
    </citation>
    <scope>NUCLEOTIDE SEQUENCE [LARGE SCALE GENOMIC DNA]</scope>
    <source>
        <strain evidence="6 7">DY-18</strain>
    </source>
</reference>
<proteinExistence type="predicted"/>
<reference evidence="6 7" key="3">
    <citation type="journal article" date="2010" name="Sequencing">
        <title>Complete Genome Sequence of Rothia mucilaginosa DY-18: A Clinical Isolate with Dense Meshwork-Like Structures from a Persistent Apical Periodontitis Lesion.</title>
        <authorList>
            <person name="Yamane K."/>
            <person name="Nambu T."/>
            <person name="Yamanaka T."/>
            <person name="Mashimo C."/>
            <person name="Sugimori C."/>
            <person name="Leung K.-P."/>
            <person name="Fukushima H."/>
        </authorList>
    </citation>
    <scope>NUCLEOTIDE SEQUENCE [LARGE SCALE GENOMIC DNA]</scope>
    <source>
        <strain evidence="6 7">DY-18</strain>
    </source>
</reference>
<dbReference type="eggNOG" id="COG1122">
    <property type="taxonomic scope" value="Bacteria"/>
</dbReference>
<dbReference type="HOGENOM" id="CLU_016086_0_0_11"/>
<dbReference type="KEGG" id="rmu:RMDY18_05740"/>
<dbReference type="GO" id="GO:0000731">
    <property type="term" value="P:DNA synthesis involved in DNA repair"/>
    <property type="evidence" value="ECO:0007669"/>
    <property type="project" value="TreeGrafter"/>
</dbReference>
<evidence type="ECO:0000313" key="6">
    <source>
        <dbReference type="EMBL" id="BAI64406.1"/>
    </source>
</evidence>
<evidence type="ECO:0000256" key="4">
    <source>
        <dbReference type="SAM" id="Coils"/>
    </source>
</evidence>
<keyword evidence="1" id="KW-0227">DNA damage</keyword>
<protein>
    <submittedName>
        <fullName evidence="6">ABC-type cobalt transport system, ATPase component</fullName>
    </submittedName>
</protein>
<dbReference type="Proteomes" id="UP000001883">
    <property type="component" value="Chromosome"/>
</dbReference>